<dbReference type="GO" id="GO:0003677">
    <property type="term" value="F:DNA binding"/>
    <property type="evidence" value="ECO:0007669"/>
    <property type="project" value="UniProtKB-KW"/>
</dbReference>
<dbReference type="AlphaFoldDB" id="A0A8H9UWX7"/>
<evidence type="ECO:0000256" key="3">
    <source>
        <dbReference type="ARBA" id="ARBA00023125"/>
    </source>
</evidence>
<keyword evidence="5" id="KW-0378">Hydrolase</keyword>
<evidence type="ECO:0000259" key="4">
    <source>
        <dbReference type="Pfam" id="PF01420"/>
    </source>
</evidence>
<evidence type="ECO:0000256" key="1">
    <source>
        <dbReference type="ARBA" id="ARBA00010923"/>
    </source>
</evidence>
<dbReference type="PANTHER" id="PTHR30408">
    <property type="entry name" value="TYPE-1 RESTRICTION ENZYME ECOKI SPECIFICITY PROTEIN"/>
    <property type="match status" value="1"/>
</dbReference>
<dbReference type="GO" id="GO:0004519">
    <property type="term" value="F:endonuclease activity"/>
    <property type="evidence" value="ECO:0007669"/>
    <property type="project" value="UniProtKB-KW"/>
</dbReference>
<dbReference type="PANTHER" id="PTHR30408:SF13">
    <property type="entry name" value="TYPE I RESTRICTION ENZYME HINDI SPECIFICITY SUBUNIT"/>
    <property type="match status" value="1"/>
</dbReference>
<reference evidence="5" key="1">
    <citation type="journal article" date="2018" name="Genome Biol.">
        <title>SKESA: strategic k-mer extension for scrupulous assemblies.</title>
        <authorList>
            <person name="Souvorov A."/>
            <person name="Agarwala R."/>
            <person name="Lipman D.J."/>
        </authorList>
    </citation>
    <scope>NUCLEOTIDE SEQUENCE</scope>
    <source>
        <strain evidence="5">C8</strain>
    </source>
</reference>
<feature type="domain" description="Type I restriction modification DNA specificity" evidence="4">
    <location>
        <begin position="83"/>
        <end position="173"/>
    </location>
</feature>
<dbReference type="GO" id="GO:0009307">
    <property type="term" value="P:DNA restriction-modification system"/>
    <property type="evidence" value="ECO:0007669"/>
    <property type="project" value="UniProtKB-KW"/>
</dbReference>
<reference evidence="5" key="2">
    <citation type="submission" date="2020-07" db="EMBL/GenBank/DDBJ databases">
        <authorList>
            <consortium name="NCBI Pathogen Detection Project"/>
        </authorList>
    </citation>
    <scope>NUCLEOTIDE SEQUENCE</scope>
    <source>
        <strain evidence="5">C8</strain>
    </source>
</reference>
<dbReference type="InterPro" id="IPR000055">
    <property type="entry name" value="Restrct_endonuc_typeI_TRD"/>
</dbReference>
<comment type="similarity">
    <text evidence="1">Belongs to the type-I restriction system S methylase family.</text>
</comment>
<dbReference type="Proteomes" id="UP000859547">
    <property type="component" value="Unassembled WGS sequence"/>
</dbReference>
<evidence type="ECO:0000256" key="2">
    <source>
        <dbReference type="ARBA" id="ARBA00022747"/>
    </source>
</evidence>
<dbReference type="SUPFAM" id="SSF116734">
    <property type="entry name" value="DNA methylase specificity domain"/>
    <property type="match status" value="2"/>
</dbReference>
<accession>A0A8H9UWX7</accession>
<dbReference type="Gene3D" id="3.90.220.20">
    <property type="entry name" value="DNA methylase specificity domains"/>
    <property type="match status" value="2"/>
</dbReference>
<keyword evidence="5" id="KW-0540">Nuclease</keyword>
<keyword evidence="3" id="KW-0238">DNA-binding</keyword>
<name>A0A8H9UWX7_CLOPF</name>
<dbReference type="InterPro" id="IPR044946">
    <property type="entry name" value="Restrct_endonuc_typeI_TRD_sf"/>
</dbReference>
<keyword evidence="2" id="KW-0680">Restriction system</keyword>
<evidence type="ECO:0000313" key="5">
    <source>
        <dbReference type="EMBL" id="HAT4307278.1"/>
    </source>
</evidence>
<sequence>MKSNYKRIGDYIREVKVKNRDLNINTLMGINIDKYFMPSVANTVGTDMSKYKIVKKGQFACNRMHVGRDKRLPISLLKDYESIIVSPAYTVFEIIDENQLDPEYLMMWFSREEFDRQAWFYTDSDVRGGLGIEDLFNIKIPVPSIEKQREIVNEYNTVLNRIKLNENMICELENLSETIYKQWFVDFNFPDENGKPYKSSGGEIYFNEILGKEVPLGWNTWRMNEFGNVITGKTPSSDNPEQFGEEIPFVTPGDFKNYNKFVLGADRGLSQSGINKLKSKILKDGSVVVTCIGSDMGKVVLVKDECITNQQMNSIVVNRGYYSDYLYYYIKSISQELKSIALGGSTMPMLSKSEFESIEILKPMDYVLEKFSQTLCSFNKEIIIKSKMSKELDEMRNILLSRITLVEE</sequence>
<dbReference type="InterPro" id="IPR052021">
    <property type="entry name" value="Type-I_RS_S_subunit"/>
</dbReference>
<dbReference type="Pfam" id="PF01420">
    <property type="entry name" value="Methylase_S"/>
    <property type="match status" value="2"/>
</dbReference>
<gene>
    <name evidence="5" type="ORF">I9080_001046</name>
</gene>
<organism evidence="5">
    <name type="scientific">Clostridium perfringens</name>
    <dbReference type="NCBI Taxonomy" id="1502"/>
    <lineage>
        <taxon>Bacteria</taxon>
        <taxon>Bacillati</taxon>
        <taxon>Bacillota</taxon>
        <taxon>Clostridia</taxon>
        <taxon>Eubacteriales</taxon>
        <taxon>Clostridiaceae</taxon>
        <taxon>Clostridium</taxon>
    </lineage>
</organism>
<keyword evidence="5" id="KW-0255">Endonuclease</keyword>
<protein>
    <submittedName>
        <fullName evidence="5">Restriction endonuclease subunit S</fullName>
    </submittedName>
</protein>
<proteinExistence type="inferred from homology"/>
<dbReference type="EMBL" id="DACTCB010000003">
    <property type="protein sequence ID" value="HAT4307278.1"/>
    <property type="molecule type" value="Genomic_DNA"/>
</dbReference>
<comment type="caution">
    <text evidence="5">The sequence shown here is derived from an EMBL/GenBank/DDBJ whole genome shotgun (WGS) entry which is preliminary data.</text>
</comment>
<feature type="domain" description="Type I restriction modification DNA specificity" evidence="4">
    <location>
        <begin position="215"/>
        <end position="391"/>
    </location>
</feature>